<dbReference type="Pfam" id="PF13500">
    <property type="entry name" value="AAA_26"/>
    <property type="match status" value="1"/>
</dbReference>
<feature type="binding site" evidence="2">
    <location>
        <begin position="117"/>
        <end position="120"/>
    </location>
    <ligand>
        <name>ATP</name>
        <dbReference type="ChEBI" id="CHEBI:30616"/>
    </ligand>
</feature>
<feature type="binding site" evidence="2">
    <location>
        <begin position="206"/>
        <end position="208"/>
    </location>
    <ligand>
        <name>ATP</name>
        <dbReference type="ChEBI" id="CHEBI:30616"/>
    </ligand>
</feature>
<keyword evidence="4" id="KW-1185">Reference proteome</keyword>
<comment type="caution">
    <text evidence="2">Lacks conserved residue(s) required for the propagation of feature annotation.</text>
</comment>
<evidence type="ECO:0000256" key="1">
    <source>
        <dbReference type="ARBA" id="ARBA00022756"/>
    </source>
</evidence>
<feature type="active site" evidence="2">
    <location>
        <position position="38"/>
    </location>
</feature>
<dbReference type="CDD" id="cd03109">
    <property type="entry name" value="DTBS"/>
    <property type="match status" value="1"/>
</dbReference>
<keyword evidence="2" id="KW-0460">Magnesium</keyword>
<feature type="binding site" evidence="2">
    <location>
        <position position="17"/>
    </location>
    <ligand>
        <name>Mg(2+)</name>
        <dbReference type="ChEBI" id="CHEBI:18420"/>
    </ligand>
</feature>
<dbReference type="NCBIfam" id="TIGR00347">
    <property type="entry name" value="bioD"/>
    <property type="match status" value="1"/>
</dbReference>
<organism evidence="3 4">
    <name type="scientific">Pseudaeromonas paramecii</name>
    <dbReference type="NCBI Taxonomy" id="2138166"/>
    <lineage>
        <taxon>Bacteria</taxon>
        <taxon>Pseudomonadati</taxon>
        <taxon>Pseudomonadota</taxon>
        <taxon>Gammaproteobacteria</taxon>
        <taxon>Aeromonadales</taxon>
        <taxon>Aeromonadaceae</taxon>
        <taxon>Pseudaeromonas</taxon>
    </lineage>
</organism>
<accession>A0ABP8Q8W3</accession>
<dbReference type="PANTHER" id="PTHR43210">
    <property type="entry name" value="DETHIOBIOTIN SYNTHETASE"/>
    <property type="match status" value="1"/>
</dbReference>
<keyword evidence="2" id="KW-0067">ATP-binding</keyword>
<feature type="binding site" evidence="2">
    <location>
        <position position="55"/>
    </location>
    <ligand>
        <name>Mg(2+)</name>
        <dbReference type="ChEBI" id="CHEBI:18420"/>
    </ligand>
</feature>
<proteinExistence type="inferred from homology"/>
<reference evidence="4" key="1">
    <citation type="journal article" date="2019" name="Int. J. Syst. Evol. Microbiol.">
        <title>The Global Catalogue of Microorganisms (GCM) 10K type strain sequencing project: providing services to taxonomists for standard genome sequencing and annotation.</title>
        <authorList>
            <consortium name="The Broad Institute Genomics Platform"/>
            <consortium name="The Broad Institute Genome Sequencing Center for Infectious Disease"/>
            <person name="Wu L."/>
            <person name="Ma J."/>
        </authorList>
    </citation>
    <scope>NUCLEOTIDE SEQUENCE [LARGE SCALE GENOMIC DNA]</scope>
    <source>
        <strain evidence="4">JCM 32226</strain>
    </source>
</reference>
<dbReference type="EMBL" id="BAABFC010000010">
    <property type="protein sequence ID" value="GAA4498044.1"/>
    <property type="molecule type" value="Genomic_DNA"/>
</dbReference>
<dbReference type="InterPro" id="IPR004472">
    <property type="entry name" value="DTB_synth_BioD"/>
</dbReference>
<comment type="similarity">
    <text evidence="2">Belongs to the dethiobiotin synthetase family.</text>
</comment>
<comment type="subunit">
    <text evidence="2">Homodimer.</text>
</comment>
<feature type="binding site" evidence="2">
    <location>
        <position position="117"/>
    </location>
    <ligand>
        <name>Mg(2+)</name>
        <dbReference type="ChEBI" id="CHEBI:18420"/>
    </ligand>
</feature>
<evidence type="ECO:0000313" key="3">
    <source>
        <dbReference type="EMBL" id="GAA4498044.1"/>
    </source>
</evidence>
<evidence type="ECO:0000256" key="2">
    <source>
        <dbReference type="HAMAP-Rule" id="MF_00336"/>
    </source>
</evidence>
<dbReference type="HAMAP" id="MF_00336">
    <property type="entry name" value="BioD"/>
    <property type="match status" value="1"/>
</dbReference>
<name>A0ABP8Q8W3_9GAMM</name>
<feature type="binding site" evidence="2">
    <location>
        <begin position="13"/>
        <end position="18"/>
    </location>
    <ligand>
        <name>ATP</name>
        <dbReference type="ChEBI" id="CHEBI:30616"/>
    </ligand>
</feature>
<feature type="binding site" evidence="2">
    <location>
        <position position="55"/>
    </location>
    <ligand>
        <name>ATP</name>
        <dbReference type="ChEBI" id="CHEBI:30616"/>
    </ligand>
</feature>
<feature type="binding site" evidence="2">
    <location>
        <position position="42"/>
    </location>
    <ligand>
        <name>substrate</name>
    </ligand>
</feature>
<feature type="binding site" evidence="2">
    <location>
        <begin position="177"/>
        <end position="178"/>
    </location>
    <ligand>
        <name>ATP</name>
        <dbReference type="ChEBI" id="CHEBI:30616"/>
    </ligand>
</feature>
<keyword evidence="2" id="KW-0479">Metal-binding</keyword>
<comment type="function">
    <text evidence="2">Catalyzes a mechanistically unusual reaction, the ATP-dependent insertion of CO2 between the N7 and N8 nitrogen atoms of 7,8-diaminopelargonic acid (DAPA, also called 7,8-diammoniononanoate) to form a ureido ring.</text>
</comment>
<dbReference type="RefSeq" id="WP_345011754.1">
    <property type="nucleotide sequence ID" value="NZ_BAABFC010000010.1"/>
</dbReference>
<dbReference type="Gene3D" id="3.40.50.300">
    <property type="entry name" value="P-loop containing nucleotide triphosphate hydrolases"/>
    <property type="match status" value="1"/>
</dbReference>
<keyword evidence="2" id="KW-0547">Nucleotide-binding</keyword>
<evidence type="ECO:0000313" key="4">
    <source>
        <dbReference type="Proteomes" id="UP001501321"/>
    </source>
</evidence>
<sequence>MTKTFFVTGTDTDVGKTISCMALLQAATQRGLRTVGYKPVASGCELMEEGLCNRDVVMLQRAASIKLPYDQVVGYAFEPAVAPHIAAEASGVPIRFDVLSDGLRQLKQTDADILFVEGAGGWRLPVGHGHFLSDWVKFEDMPVILVVGARMGCLNHAMLTYEAIRHDHLNLAGWCINQIHQGMSHYQENLDTLQALLPAPFLGEIPYLARPHESDLGQYLDISPLLD</sequence>
<dbReference type="SUPFAM" id="SSF52540">
    <property type="entry name" value="P-loop containing nucleoside triphosphate hydrolases"/>
    <property type="match status" value="1"/>
</dbReference>
<dbReference type="EC" id="6.3.3.3" evidence="2"/>
<dbReference type="InterPro" id="IPR027417">
    <property type="entry name" value="P-loop_NTPase"/>
</dbReference>
<keyword evidence="2" id="KW-0436">Ligase</keyword>
<comment type="subcellular location">
    <subcellularLocation>
        <location evidence="2">Cytoplasm</location>
    </subcellularLocation>
</comment>
<dbReference type="Proteomes" id="UP001501321">
    <property type="component" value="Unassembled WGS sequence"/>
</dbReference>
<gene>
    <name evidence="2 3" type="primary">bioD</name>
    <name evidence="3" type="ORF">GCM10023095_15670</name>
</gene>
<dbReference type="PANTHER" id="PTHR43210:SF5">
    <property type="entry name" value="DETHIOBIOTIN SYNTHETASE"/>
    <property type="match status" value="1"/>
</dbReference>
<comment type="pathway">
    <text evidence="2">Cofactor biosynthesis; biotin biosynthesis; biotin from 7,8-diaminononanoate: step 1/2.</text>
</comment>
<keyword evidence="1 2" id="KW-0093">Biotin biosynthesis</keyword>
<comment type="caution">
    <text evidence="3">The sequence shown here is derived from an EMBL/GenBank/DDBJ whole genome shotgun (WGS) entry which is preliminary data.</text>
</comment>
<comment type="catalytic activity">
    <reaction evidence="2">
        <text>(7R,8S)-7,8-diammoniononanoate + CO2 + ATP = (4R,5S)-dethiobiotin + ADP + phosphate + 3 H(+)</text>
        <dbReference type="Rhea" id="RHEA:15805"/>
        <dbReference type="ChEBI" id="CHEBI:15378"/>
        <dbReference type="ChEBI" id="CHEBI:16526"/>
        <dbReference type="ChEBI" id="CHEBI:30616"/>
        <dbReference type="ChEBI" id="CHEBI:43474"/>
        <dbReference type="ChEBI" id="CHEBI:149469"/>
        <dbReference type="ChEBI" id="CHEBI:149473"/>
        <dbReference type="ChEBI" id="CHEBI:456216"/>
        <dbReference type="EC" id="6.3.3.3"/>
    </reaction>
</comment>
<protein>
    <recommendedName>
        <fullName evidence="2">ATP-dependent dethiobiotin synthetase BioD</fullName>
        <ecNumber evidence="2">6.3.3.3</ecNumber>
    </recommendedName>
    <alternativeName>
        <fullName evidence="2">DTB synthetase</fullName>
        <shortName evidence="2">DTBS</shortName>
    </alternativeName>
    <alternativeName>
        <fullName evidence="2">Dethiobiotin synthase</fullName>
    </alternativeName>
</protein>
<dbReference type="PIRSF" id="PIRSF006755">
    <property type="entry name" value="DTB_synth"/>
    <property type="match status" value="1"/>
</dbReference>
<comment type="cofactor">
    <cofactor evidence="2">
        <name>Mg(2+)</name>
        <dbReference type="ChEBI" id="CHEBI:18420"/>
    </cofactor>
</comment>
<keyword evidence="2" id="KW-0963">Cytoplasm</keyword>